<feature type="transmembrane region" description="Helical" evidence="6">
    <location>
        <begin position="181"/>
        <end position="202"/>
    </location>
</feature>
<dbReference type="Proteomes" id="UP000184600">
    <property type="component" value="Unassembled WGS sequence"/>
</dbReference>
<dbReference type="EMBL" id="FRFG01000002">
    <property type="protein sequence ID" value="SHO54339.1"/>
    <property type="molecule type" value="Genomic_DNA"/>
</dbReference>
<feature type="transmembrane region" description="Helical" evidence="6">
    <location>
        <begin position="42"/>
        <end position="60"/>
    </location>
</feature>
<keyword evidence="3 6" id="KW-0812">Transmembrane</keyword>
<dbReference type="STRING" id="1117707.VQ7734_00053"/>
<evidence type="ECO:0000256" key="1">
    <source>
        <dbReference type="ARBA" id="ARBA00004651"/>
    </source>
</evidence>
<dbReference type="GO" id="GO:0033228">
    <property type="term" value="P:cysteine export across plasma membrane"/>
    <property type="evidence" value="ECO:0007669"/>
    <property type="project" value="TreeGrafter"/>
</dbReference>
<evidence type="ECO:0000313" key="8">
    <source>
        <dbReference type="Proteomes" id="UP000184600"/>
    </source>
</evidence>
<organism evidence="7 8">
    <name type="scientific">Vibrio quintilis</name>
    <dbReference type="NCBI Taxonomy" id="1117707"/>
    <lineage>
        <taxon>Bacteria</taxon>
        <taxon>Pseudomonadati</taxon>
        <taxon>Pseudomonadota</taxon>
        <taxon>Gammaproteobacteria</taxon>
        <taxon>Vibrionales</taxon>
        <taxon>Vibrionaceae</taxon>
        <taxon>Vibrio</taxon>
    </lineage>
</organism>
<dbReference type="OrthoDB" id="9812084at2"/>
<keyword evidence="8" id="KW-1185">Reference proteome</keyword>
<evidence type="ECO:0000313" key="7">
    <source>
        <dbReference type="EMBL" id="SHO54339.1"/>
    </source>
</evidence>
<evidence type="ECO:0000256" key="2">
    <source>
        <dbReference type="ARBA" id="ARBA00022475"/>
    </source>
</evidence>
<dbReference type="InterPro" id="IPR001123">
    <property type="entry name" value="LeuE-type"/>
</dbReference>
<comment type="subcellular location">
    <subcellularLocation>
        <location evidence="1">Cell membrane</location>
        <topology evidence="1">Multi-pass membrane protein</topology>
    </subcellularLocation>
</comment>
<keyword evidence="2" id="KW-1003">Cell membrane</keyword>
<dbReference type="PANTHER" id="PTHR30086:SF20">
    <property type="entry name" value="ARGININE EXPORTER PROTEIN ARGO-RELATED"/>
    <property type="match status" value="1"/>
</dbReference>
<dbReference type="GO" id="GO:0005886">
    <property type="term" value="C:plasma membrane"/>
    <property type="evidence" value="ECO:0007669"/>
    <property type="project" value="UniProtKB-SubCell"/>
</dbReference>
<gene>
    <name evidence="7" type="ORF">VQ7734_00053</name>
</gene>
<name>A0A1M7YP09_9VIBR</name>
<dbReference type="AlphaFoldDB" id="A0A1M7YP09"/>
<evidence type="ECO:0000256" key="5">
    <source>
        <dbReference type="ARBA" id="ARBA00023136"/>
    </source>
</evidence>
<evidence type="ECO:0000256" key="4">
    <source>
        <dbReference type="ARBA" id="ARBA00022989"/>
    </source>
</evidence>
<dbReference type="Pfam" id="PF01810">
    <property type="entry name" value="LysE"/>
    <property type="match status" value="1"/>
</dbReference>
<keyword evidence="4 6" id="KW-1133">Transmembrane helix</keyword>
<evidence type="ECO:0000256" key="3">
    <source>
        <dbReference type="ARBA" id="ARBA00022692"/>
    </source>
</evidence>
<evidence type="ECO:0000256" key="6">
    <source>
        <dbReference type="SAM" id="Phobius"/>
    </source>
</evidence>
<sequence>MSLFLIWLGVMFPLVFSPGPANIIFAASGAKAGVKKSLPLLIGVDLVFFIKSLIIGLGLGQASQSYPNAMNVVQLIGAGYLIYLATTFLKSTGIDAEREEKVFGFIDGLIIQLLNSKGWLMVFLMFSLFSEQAQHTFGEHGVFALVIWLAILNISMHLVWIKMGFWLSRVSRSECYAKSLNFFYSGCLLMVALGLIINNPVWA</sequence>
<keyword evidence="5 6" id="KW-0472">Membrane</keyword>
<proteinExistence type="predicted"/>
<accession>A0A1M7YP09</accession>
<dbReference type="PANTHER" id="PTHR30086">
    <property type="entry name" value="ARGININE EXPORTER PROTEIN ARGO"/>
    <property type="match status" value="1"/>
</dbReference>
<reference evidence="8" key="1">
    <citation type="submission" date="2016-12" db="EMBL/GenBank/DDBJ databases">
        <authorList>
            <person name="Rodrigo-Torres L."/>
            <person name="Arahal R.D."/>
            <person name="Lucena T."/>
        </authorList>
    </citation>
    <scope>NUCLEOTIDE SEQUENCE [LARGE SCALE GENOMIC DNA]</scope>
</reference>
<feature type="transmembrane region" description="Helical" evidence="6">
    <location>
        <begin position="141"/>
        <end position="161"/>
    </location>
</feature>
<feature type="transmembrane region" description="Helical" evidence="6">
    <location>
        <begin position="72"/>
        <end position="89"/>
    </location>
</feature>
<dbReference type="GO" id="GO:0015171">
    <property type="term" value="F:amino acid transmembrane transporter activity"/>
    <property type="evidence" value="ECO:0007669"/>
    <property type="project" value="TreeGrafter"/>
</dbReference>
<feature type="transmembrane region" description="Helical" evidence="6">
    <location>
        <begin position="109"/>
        <end position="129"/>
    </location>
</feature>
<protein>
    <submittedName>
        <fullName evidence="7">Cysteine/O-acetylserine exporter</fullName>
    </submittedName>
</protein>
<dbReference type="RefSeq" id="WP_073579258.1">
    <property type="nucleotide sequence ID" value="NZ_AP024897.1"/>
</dbReference>